<sequence length="69" mass="7603">MPVTVDEPCRAELLAVIQGSRVALEGEIETVALEVKLLRADLRKVSDKVKVAEGSIVELQMDITTLRKQ</sequence>
<keyword evidence="2" id="KW-1185">Reference proteome</keyword>
<proteinExistence type="predicted"/>
<gene>
    <name evidence="1" type="ORF">NDU88_009298</name>
</gene>
<evidence type="ECO:0000313" key="1">
    <source>
        <dbReference type="EMBL" id="KAJ1156580.1"/>
    </source>
</evidence>
<reference evidence="1" key="1">
    <citation type="journal article" date="2022" name="bioRxiv">
        <title>Sequencing and chromosome-scale assembly of the giantPleurodeles waltlgenome.</title>
        <authorList>
            <person name="Brown T."/>
            <person name="Elewa A."/>
            <person name="Iarovenko S."/>
            <person name="Subramanian E."/>
            <person name="Araus A.J."/>
            <person name="Petzold A."/>
            <person name="Susuki M."/>
            <person name="Suzuki K.-i.T."/>
            <person name="Hayashi T."/>
            <person name="Toyoda A."/>
            <person name="Oliveira C."/>
            <person name="Osipova E."/>
            <person name="Leigh N.D."/>
            <person name="Simon A."/>
            <person name="Yun M.H."/>
        </authorList>
    </citation>
    <scope>NUCLEOTIDE SEQUENCE</scope>
    <source>
        <strain evidence="1">20211129_DDA</strain>
        <tissue evidence="1">Liver</tissue>
    </source>
</reference>
<dbReference type="Proteomes" id="UP001066276">
    <property type="component" value="Chromosome 5"/>
</dbReference>
<name>A0AAV7RYM7_PLEWA</name>
<comment type="caution">
    <text evidence="1">The sequence shown here is derived from an EMBL/GenBank/DDBJ whole genome shotgun (WGS) entry which is preliminary data.</text>
</comment>
<evidence type="ECO:0000313" key="2">
    <source>
        <dbReference type="Proteomes" id="UP001066276"/>
    </source>
</evidence>
<protein>
    <submittedName>
        <fullName evidence="1">Uncharacterized protein</fullName>
    </submittedName>
</protein>
<dbReference type="AlphaFoldDB" id="A0AAV7RYM7"/>
<dbReference type="EMBL" id="JANPWB010000009">
    <property type="protein sequence ID" value="KAJ1156580.1"/>
    <property type="molecule type" value="Genomic_DNA"/>
</dbReference>
<organism evidence="1 2">
    <name type="scientific">Pleurodeles waltl</name>
    <name type="common">Iberian ribbed newt</name>
    <dbReference type="NCBI Taxonomy" id="8319"/>
    <lineage>
        <taxon>Eukaryota</taxon>
        <taxon>Metazoa</taxon>
        <taxon>Chordata</taxon>
        <taxon>Craniata</taxon>
        <taxon>Vertebrata</taxon>
        <taxon>Euteleostomi</taxon>
        <taxon>Amphibia</taxon>
        <taxon>Batrachia</taxon>
        <taxon>Caudata</taxon>
        <taxon>Salamandroidea</taxon>
        <taxon>Salamandridae</taxon>
        <taxon>Pleurodelinae</taxon>
        <taxon>Pleurodeles</taxon>
    </lineage>
</organism>
<accession>A0AAV7RYM7</accession>